<dbReference type="Proteomes" id="UP001595621">
    <property type="component" value="Unassembled WGS sequence"/>
</dbReference>
<reference evidence="3" key="1">
    <citation type="journal article" date="2019" name="Int. J. Syst. Evol. Microbiol.">
        <title>The Global Catalogue of Microorganisms (GCM) 10K type strain sequencing project: providing services to taxonomists for standard genome sequencing and annotation.</title>
        <authorList>
            <consortium name="The Broad Institute Genomics Platform"/>
            <consortium name="The Broad Institute Genome Sequencing Center for Infectious Disease"/>
            <person name="Wu L."/>
            <person name="Ma J."/>
        </authorList>
    </citation>
    <scope>NUCLEOTIDE SEQUENCE [LARGE SCALE GENOMIC DNA]</scope>
    <source>
        <strain evidence="3">KCTC 52277</strain>
    </source>
</reference>
<evidence type="ECO:0000313" key="2">
    <source>
        <dbReference type="EMBL" id="MFC3140681.1"/>
    </source>
</evidence>
<dbReference type="SUPFAM" id="SSF46689">
    <property type="entry name" value="Homeodomain-like"/>
    <property type="match status" value="1"/>
</dbReference>
<proteinExistence type="predicted"/>
<evidence type="ECO:0000256" key="1">
    <source>
        <dbReference type="SAM" id="MobiDB-lite"/>
    </source>
</evidence>
<protein>
    <submittedName>
        <fullName evidence="2">Transcriptional regulator</fullName>
    </submittedName>
</protein>
<feature type="compositionally biased region" description="Basic and acidic residues" evidence="1">
    <location>
        <begin position="269"/>
        <end position="279"/>
    </location>
</feature>
<accession>A0ABV7GMF3</accession>
<dbReference type="RefSeq" id="WP_380712711.1">
    <property type="nucleotide sequence ID" value="NZ_JBHRTD010000018.1"/>
</dbReference>
<feature type="region of interest" description="Disordered" evidence="1">
    <location>
        <begin position="1"/>
        <end position="27"/>
    </location>
</feature>
<dbReference type="InterPro" id="IPR009057">
    <property type="entry name" value="Homeodomain-like_sf"/>
</dbReference>
<organism evidence="2 3">
    <name type="scientific">Shewanella submarina</name>
    <dbReference type="NCBI Taxonomy" id="2016376"/>
    <lineage>
        <taxon>Bacteria</taxon>
        <taxon>Pseudomonadati</taxon>
        <taxon>Pseudomonadota</taxon>
        <taxon>Gammaproteobacteria</taxon>
        <taxon>Alteromonadales</taxon>
        <taxon>Shewanellaceae</taxon>
        <taxon>Shewanella</taxon>
    </lineage>
</organism>
<name>A0ABV7GMF3_9GAMM</name>
<comment type="caution">
    <text evidence="2">The sequence shown here is derived from an EMBL/GenBank/DDBJ whole genome shotgun (WGS) entry which is preliminary data.</text>
</comment>
<feature type="compositionally biased region" description="Polar residues" evidence="1">
    <location>
        <begin position="255"/>
        <end position="266"/>
    </location>
</feature>
<gene>
    <name evidence="2" type="ORF">ACFOE0_21235</name>
</gene>
<keyword evidence="3" id="KW-1185">Reference proteome</keyword>
<dbReference type="EMBL" id="JBHRTD010000018">
    <property type="protein sequence ID" value="MFC3140681.1"/>
    <property type="molecule type" value="Genomic_DNA"/>
</dbReference>
<feature type="region of interest" description="Disordered" evidence="1">
    <location>
        <begin position="250"/>
        <end position="279"/>
    </location>
</feature>
<feature type="compositionally biased region" description="Polar residues" evidence="1">
    <location>
        <begin position="16"/>
        <end position="27"/>
    </location>
</feature>
<sequence>MAMPPERPQGAPVKGKSTTRSQTTPEMRRFIQNSDLSVRELSKILNISETTVRKWRRRSDVKDRDHTPHHLNTTLTPAQEYVVVGLRYQLKLTLDRLLEVTRTFINPAVSRSGLARCLKRHGVSRIGEIEPSESLPPKHFTKLPVYRSDTMESYTLNASTLAQTLDEAEVVQIEAMHIPLVDEQDNQAPSSVMIGLEPAFDWIYVDIYTDSDTLAANRYIAYVLQNGPFKLKRLLARNYRKFQQRFPDADIQRALNGNSTKPQLPSRTAKGDHNTETQA</sequence>
<evidence type="ECO:0000313" key="3">
    <source>
        <dbReference type="Proteomes" id="UP001595621"/>
    </source>
</evidence>